<proteinExistence type="predicted"/>
<name>A0A4Y8PGY0_9BACT</name>
<dbReference type="AlphaFoldDB" id="A0A4Y8PGY0"/>
<gene>
    <name evidence="1" type="ORF">A7Q10_04210</name>
</gene>
<reference evidence="1 2" key="1">
    <citation type="submission" date="2016-05" db="EMBL/GenBank/DDBJ databases">
        <title>Diversity and Homogeneity among Thermoacidophilic Verrucomicrobia Methanotrophs Linked with Geographical Origin.</title>
        <authorList>
            <person name="Erikstad H.-A."/>
            <person name="Smestad N.B."/>
            <person name="Ceballos R.M."/>
            <person name="Birkeland N.-K."/>
        </authorList>
    </citation>
    <scope>NUCLEOTIDE SEQUENCE [LARGE SCALE GENOMIC DNA]</scope>
    <source>
        <strain evidence="1 2">Phi</strain>
    </source>
</reference>
<organism evidence="1 2">
    <name type="scientific">Methylacidiphilum caldifontis</name>
    <dbReference type="NCBI Taxonomy" id="2795386"/>
    <lineage>
        <taxon>Bacteria</taxon>
        <taxon>Pseudomonadati</taxon>
        <taxon>Verrucomicrobiota</taxon>
        <taxon>Methylacidiphilae</taxon>
        <taxon>Methylacidiphilales</taxon>
        <taxon>Methylacidiphilaceae</taxon>
        <taxon>Methylacidiphilum (ex Ratnadevi et al. 2023)</taxon>
    </lineage>
</organism>
<dbReference type="EMBL" id="LXQC01000057">
    <property type="protein sequence ID" value="TFE71800.1"/>
    <property type="molecule type" value="Genomic_DNA"/>
</dbReference>
<accession>A0A4Y8PGY0</accession>
<sequence length="74" mass="8770">MLLLFENLNSGKNSKPLKDGLKEDWINLRHWVVSLKAERNSLRHAIYQGLRAFVYLENNFFLNLFFLIFLTDPS</sequence>
<evidence type="ECO:0000313" key="2">
    <source>
        <dbReference type="Proteomes" id="UP000297713"/>
    </source>
</evidence>
<protein>
    <submittedName>
        <fullName evidence="1">Uncharacterized protein</fullName>
    </submittedName>
</protein>
<keyword evidence="2" id="KW-1185">Reference proteome</keyword>
<comment type="caution">
    <text evidence="1">The sequence shown here is derived from an EMBL/GenBank/DDBJ whole genome shotgun (WGS) entry which is preliminary data.</text>
</comment>
<dbReference type="Proteomes" id="UP000297713">
    <property type="component" value="Unassembled WGS sequence"/>
</dbReference>
<evidence type="ECO:0000313" key="1">
    <source>
        <dbReference type="EMBL" id="TFE71800.1"/>
    </source>
</evidence>